<dbReference type="EMBL" id="PSQE01000005">
    <property type="protein sequence ID" value="RHN57527.1"/>
    <property type="molecule type" value="Genomic_DNA"/>
</dbReference>
<protein>
    <recommendedName>
        <fullName evidence="4">Transmembrane protein</fullName>
    </recommendedName>
</protein>
<gene>
    <name evidence="2" type="ORF">MtrunA17_Chr5g0441351</name>
</gene>
<sequence length="81" mass="8994">MCELRVSICIRFHNRLSFYELFFLGFAGLPLGLIVNGPGPADYGVGNIMGQGRWFATIDNLKHRQTCGRVTCCIVVPFGPM</sequence>
<evidence type="ECO:0008006" key="4">
    <source>
        <dbReference type="Google" id="ProtNLM"/>
    </source>
</evidence>
<comment type="caution">
    <text evidence="2">The sequence shown here is derived from an EMBL/GenBank/DDBJ whole genome shotgun (WGS) entry which is preliminary data.</text>
</comment>
<reference evidence="3" key="1">
    <citation type="journal article" date="2018" name="Nat. Plants">
        <title>Whole-genome landscape of Medicago truncatula symbiotic genes.</title>
        <authorList>
            <person name="Pecrix Y."/>
            <person name="Staton S.E."/>
            <person name="Sallet E."/>
            <person name="Lelandais-Briere C."/>
            <person name="Moreau S."/>
            <person name="Carrere S."/>
            <person name="Blein T."/>
            <person name="Jardinaud M.F."/>
            <person name="Latrasse D."/>
            <person name="Zouine M."/>
            <person name="Zahm M."/>
            <person name="Kreplak J."/>
            <person name="Mayjonade B."/>
            <person name="Satge C."/>
            <person name="Perez M."/>
            <person name="Cauet S."/>
            <person name="Marande W."/>
            <person name="Chantry-Darmon C."/>
            <person name="Lopez-Roques C."/>
            <person name="Bouchez O."/>
            <person name="Berard A."/>
            <person name="Debelle F."/>
            <person name="Munos S."/>
            <person name="Bendahmane A."/>
            <person name="Berges H."/>
            <person name="Niebel A."/>
            <person name="Buitink J."/>
            <person name="Frugier F."/>
            <person name="Benhamed M."/>
            <person name="Crespi M."/>
            <person name="Gouzy J."/>
            <person name="Gamas P."/>
        </authorList>
    </citation>
    <scope>NUCLEOTIDE SEQUENCE [LARGE SCALE GENOMIC DNA]</scope>
    <source>
        <strain evidence="3">cv. Jemalong A17</strain>
    </source>
</reference>
<proteinExistence type="predicted"/>
<dbReference type="Proteomes" id="UP000265566">
    <property type="component" value="Chromosome 5"/>
</dbReference>
<name>A0A396I3U7_MEDTR</name>
<evidence type="ECO:0000256" key="1">
    <source>
        <dbReference type="SAM" id="Phobius"/>
    </source>
</evidence>
<keyword evidence="1" id="KW-0812">Transmembrane</keyword>
<keyword evidence="1" id="KW-1133">Transmembrane helix</keyword>
<organism evidence="2 3">
    <name type="scientific">Medicago truncatula</name>
    <name type="common">Barrel medic</name>
    <name type="synonym">Medicago tribuloides</name>
    <dbReference type="NCBI Taxonomy" id="3880"/>
    <lineage>
        <taxon>Eukaryota</taxon>
        <taxon>Viridiplantae</taxon>
        <taxon>Streptophyta</taxon>
        <taxon>Embryophyta</taxon>
        <taxon>Tracheophyta</taxon>
        <taxon>Spermatophyta</taxon>
        <taxon>Magnoliopsida</taxon>
        <taxon>eudicotyledons</taxon>
        <taxon>Gunneridae</taxon>
        <taxon>Pentapetalae</taxon>
        <taxon>rosids</taxon>
        <taxon>fabids</taxon>
        <taxon>Fabales</taxon>
        <taxon>Fabaceae</taxon>
        <taxon>Papilionoideae</taxon>
        <taxon>50 kb inversion clade</taxon>
        <taxon>NPAAA clade</taxon>
        <taxon>Hologalegina</taxon>
        <taxon>IRL clade</taxon>
        <taxon>Trifolieae</taxon>
        <taxon>Medicago</taxon>
    </lineage>
</organism>
<accession>A0A396I3U7</accession>
<keyword evidence="1" id="KW-0472">Membrane</keyword>
<dbReference type="Gramene" id="rna33084">
    <property type="protein sequence ID" value="RHN57527.1"/>
    <property type="gene ID" value="gene33084"/>
</dbReference>
<feature type="transmembrane region" description="Helical" evidence="1">
    <location>
        <begin position="21"/>
        <end position="39"/>
    </location>
</feature>
<evidence type="ECO:0000313" key="3">
    <source>
        <dbReference type="Proteomes" id="UP000265566"/>
    </source>
</evidence>
<evidence type="ECO:0000313" key="2">
    <source>
        <dbReference type="EMBL" id="RHN57527.1"/>
    </source>
</evidence>
<dbReference type="AlphaFoldDB" id="A0A396I3U7"/>